<reference evidence="3" key="2">
    <citation type="journal article" date="2020" name="BMC">
        <title>Leishmania infection induces a limited differential gene expression in the sand fly midgut.</title>
        <authorList>
            <person name="Coutinho-Abreu I.V."/>
            <person name="Serafim T.D."/>
            <person name="Meneses C."/>
            <person name="Kamhawi S."/>
            <person name="Oliveira F."/>
            <person name="Valenzuela J.G."/>
        </authorList>
    </citation>
    <scope>NUCLEOTIDE SEQUENCE</scope>
    <source>
        <strain evidence="3">Jacobina</strain>
        <tissue evidence="3">Midgut</tissue>
    </source>
</reference>
<evidence type="ECO:0000313" key="3">
    <source>
        <dbReference type="EMBL" id="MBC1170453.1"/>
    </source>
</evidence>
<dbReference type="GO" id="GO:0016747">
    <property type="term" value="F:acyltransferase activity, transferring groups other than amino-acyl groups"/>
    <property type="evidence" value="ECO:0007669"/>
    <property type="project" value="InterPro"/>
</dbReference>
<feature type="transmembrane region" description="Helical" evidence="1">
    <location>
        <begin position="494"/>
        <end position="512"/>
    </location>
</feature>
<feature type="transmembrane region" description="Helical" evidence="1">
    <location>
        <begin position="78"/>
        <end position="100"/>
    </location>
</feature>
<dbReference type="InterPro" id="IPR002656">
    <property type="entry name" value="Acyl_transf_3_dom"/>
</dbReference>
<protein>
    <submittedName>
        <fullName evidence="3">Putative conserved plasma membrane protein</fullName>
    </submittedName>
</protein>
<feature type="transmembrane region" description="Helical" evidence="1">
    <location>
        <begin position="306"/>
        <end position="324"/>
    </location>
</feature>
<reference evidence="4" key="3">
    <citation type="submission" date="2020-05" db="UniProtKB">
        <authorList>
            <consortium name="EnsemblMetazoa"/>
        </authorList>
    </citation>
    <scope>IDENTIFICATION</scope>
    <source>
        <strain evidence="4">Jacobina</strain>
    </source>
</reference>
<feature type="transmembrane region" description="Helical" evidence="1">
    <location>
        <begin position="194"/>
        <end position="219"/>
    </location>
</feature>
<keyword evidence="1" id="KW-0472">Membrane</keyword>
<keyword evidence="1" id="KW-0812">Transmembrane</keyword>
<dbReference type="Pfam" id="PF01757">
    <property type="entry name" value="Acyl_transf_3"/>
    <property type="match status" value="1"/>
</dbReference>
<feature type="transmembrane region" description="Helical" evidence="1">
    <location>
        <begin position="240"/>
        <end position="263"/>
    </location>
</feature>
<evidence type="ECO:0000313" key="5">
    <source>
        <dbReference type="Proteomes" id="UP000092461"/>
    </source>
</evidence>
<sequence length="580" mass="67971">MDRFDSDEQLSYFQEEFPTDYEVKLDPRIFAKSRHYRQLYDQLINQCINYELINAHDLVAFSQIEYCVTNHEILDYDFVDICFFFVLVSLITTVFASTYLDRRLKKTRPVEEQTTEHYRMPLQGPANGRVTFSFLRNWYRLMSGPKTNADKDLRCIHAMRFLTMFCVIIGHTILFLNVFPVLNPQYIEMNYYRFITMILINGHTVIQTYFAISGFLLSVQFMDYKENQKVFHLSYFFKAIFYRYVRLTPVYAFMIFFHATLLIDVQSGPLWKHVAETEKSFCRSNWWTNILYINNYVRVEEPCLQHGWYLATDFQMFIIGLTLHMIMWRFPKSTKLLLSISVFVSYLIPGIVTYRNKFEGVVIIRPESQKYGMWFDDVYKKIYIPTHTNSGTYLAGMVAGLLYNKLKKKDLNLRQNRAFIWAWYAIVPTGALLLLSAYWFYACTMEKPAFWIAIYAAIMKNLWGVLGGILIIGSAFGVGWIARDFLCNPIFRPLGRITFCVYLCHPFILRATMGNVRQPVFLSDSTIIVYVSSTLILSYLGGALLCIVLELPVSAIQKQMLNRNKDPAFLDNTIELVHNT</sequence>
<dbReference type="EnsemblMetazoa" id="LLOJ004142-RA">
    <property type="protein sequence ID" value="LLOJ004142-PA"/>
    <property type="gene ID" value="LLOJ004142"/>
</dbReference>
<dbReference type="PANTHER" id="PTHR11161">
    <property type="entry name" value="O-ACYLTRANSFERASE"/>
    <property type="match status" value="1"/>
</dbReference>
<dbReference type="EMBL" id="AJWK01013083">
    <property type="status" value="NOT_ANNOTATED_CDS"/>
    <property type="molecule type" value="Genomic_DNA"/>
</dbReference>
<feature type="transmembrane region" description="Helical" evidence="1">
    <location>
        <begin position="390"/>
        <end position="406"/>
    </location>
</feature>
<feature type="transmembrane region" description="Helical" evidence="1">
    <location>
        <begin position="418"/>
        <end position="441"/>
    </location>
</feature>
<keyword evidence="5" id="KW-1185">Reference proteome</keyword>
<dbReference type="Proteomes" id="UP000092461">
    <property type="component" value="Unassembled WGS sequence"/>
</dbReference>
<evidence type="ECO:0000256" key="1">
    <source>
        <dbReference type="SAM" id="Phobius"/>
    </source>
</evidence>
<feature type="transmembrane region" description="Helical" evidence="1">
    <location>
        <begin position="336"/>
        <end position="354"/>
    </location>
</feature>
<dbReference type="EMBL" id="GITU01001750">
    <property type="protein sequence ID" value="MBC1170453.1"/>
    <property type="molecule type" value="Transcribed_RNA"/>
</dbReference>
<proteinExistence type="predicted"/>
<dbReference type="PANTHER" id="PTHR11161:SF22">
    <property type="entry name" value="ACYLTRANSFERASE 3 DOMAIN-CONTAINING PROTEIN-RELATED"/>
    <property type="match status" value="1"/>
</dbReference>
<evidence type="ECO:0000313" key="4">
    <source>
        <dbReference type="EnsemblMetazoa" id="LLOJ004142-PA"/>
    </source>
</evidence>
<dbReference type="AlphaFoldDB" id="A0A1B0CI80"/>
<feature type="transmembrane region" description="Helical" evidence="1">
    <location>
        <begin position="461"/>
        <end position="482"/>
    </location>
</feature>
<evidence type="ECO:0000259" key="2">
    <source>
        <dbReference type="Pfam" id="PF01757"/>
    </source>
</evidence>
<dbReference type="VEuPathDB" id="VectorBase:LLONM1_009158"/>
<feature type="transmembrane region" description="Helical" evidence="1">
    <location>
        <begin position="527"/>
        <end position="553"/>
    </location>
</feature>
<feature type="domain" description="Acyltransferase 3" evidence="2">
    <location>
        <begin position="155"/>
        <end position="540"/>
    </location>
</feature>
<reference evidence="5" key="1">
    <citation type="submission" date="2012-05" db="EMBL/GenBank/DDBJ databases">
        <title>Whole Genome Assembly of Lutzomyia longipalpis.</title>
        <authorList>
            <person name="Richards S."/>
            <person name="Qu C."/>
            <person name="Dillon R."/>
            <person name="Worley K."/>
            <person name="Scherer S."/>
            <person name="Batterton M."/>
            <person name="Taylor A."/>
            <person name="Hawes A."/>
            <person name="Hernandez B."/>
            <person name="Kovar C."/>
            <person name="Mandapat C."/>
            <person name="Pham C."/>
            <person name="Qu C."/>
            <person name="Jing C."/>
            <person name="Bess C."/>
            <person name="Bandaranaike D."/>
            <person name="Ngo D."/>
            <person name="Ongeri F."/>
            <person name="Arias F."/>
            <person name="Lara F."/>
            <person name="Weissenberger G."/>
            <person name="Kamau G."/>
            <person name="Han H."/>
            <person name="Shen H."/>
            <person name="Dinh H."/>
            <person name="Khalil I."/>
            <person name="Jones J."/>
            <person name="Shafer J."/>
            <person name="Jayaseelan J."/>
            <person name="Quiroz J."/>
            <person name="Blankenburg K."/>
            <person name="Nguyen L."/>
            <person name="Jackson L."/>
            <person name="Francisco L."/>
            <person name="Tang L.-Y."/>
            <person name="Pu L.-L."/>
            <person name="Perales L."/>
            <person name="Lorensuhewa L."/>
            <person name="Munidasa M."/>
            <person name="Coyle M."/>
            <person name="Taylor M."/>
            <person name="Puazo M."/>
            <person name="Firestine M."/>
            <person name="Scheel M."/>
            <person name="Javaid M."/>
            <person name="Wang M."/>
            <person name="Li M."/>
            <person name="Tabassum N."/>
            <person name="Saada N."/>
            <person name="Osuji N."/>
            <person name="Aqrawi P."/>
            <person name="Fu Q."/>
            <person name="Thornton R."/>
            <person name="Raj R."/>
            <person name="Goodspeed R."/>
            <person name="Mata R."/>
            <person name="Najjar R."/>
            <person name="Gubbala S."/>
            <person name="Lee S."/>
            <person name="Denson S."/>
            <person name="Patil S."/>
            <person name="Macmil S."/>
            <person name="Qi S."/>
            <person name="Matskevitch T."/>
            <person name="Palculict T."/>
            <person name="Mathew T."/>
            <person name="Vee V."/>
            <person name="Velamala V."/>
            <person name="Korchina V."/>
            <person name="Cai W."/>
            <person name="Liu W."/>
            <person name="Dai W."/>
            <person name="Zou X."/>
            <person name="Zhu Y."/>
            <person name="Zhang Y."/>
            <person name="Wu Y.-Q."/>
            <person name="Xin Y."/>
            <person name="Nazarath L."/>
            <person name="Kovar C."/>
            <person name="Han Y."/>
            <person name="Muzny D."/>
            <person name="Gibbs R."/>
        </authorList>
    </citation>
    <scope>NUCLEOTIDE SEQUENCE [LARGE SCALE GENOMIC DNA]</scope>
    <source>
        <strain evidence="5">Jacobina</strain>
    </source>
</reference>
<accession>A0A1B0CI80</accession>
<keyword evidence="1" id="KW-1133">Transmembrane helix</keyword>
<organism evidence="4 5">
    <name type="scientific">Lutzomyia longipalpis</name>
    <name type="common">Sand fly</name>
    <dbReference type="NCBI Taxonomy" id="7200"/>
    <lineage>
        <taxon>Eukaryota</taxon>
        <taxon>Metazoa</taxon>
        <taxon>Ecdysozoa</taxon>
        <taxon>Arthropoda</taxon>
        <taxon>Hexapoda</taxon>
        <taxon>Insecta</taxon>
        <taxon>Pterygota</taxon>
        <taxon>Neoptera</taxon>
        <taxon>Endopterygota</taxon>
        <taxon>Diptera</taxon>
        <taxon>Nematocera</taxon>
        <taxon>Psychodoidea</taxon>
        <taxon>Psychodidae</taxon>
        <taxon>Lutzomyia</taxon>
        <taxon>Lutzomyia</taxon>
    </lineage>
</organism>
<name>A0A1B0CI80_LUTLO</name>
<feature type="transmembrane region" description="Helical" evidence="1">
    <location>
        <begin position="161"/>
        <end position="182"/>
    </location>
</feature>
<dbReference type="VEuPathDB" id="VectorBase:LLOJ004142"/>
<dbReference type="InterPro" id="IPR052728">
    <property type="entry name" value="O2_lipid_transport_reg"/>
</dbReference>